<dbReference type="HOGENOM" id="CLU_035151_1_1_1"/>
<sequence length="483" mass="56283">MDPFSKLPSIFQSEILVHLQSEISIKKVIQASPSMLWHFVTYKKSVLRRIVNDILHEDTSGDLLRDALGIIYISDKASAKKYQETKMRVTMELPDTLEQDQLETLWRLFSRMITFIEDYVSKATSVYLPRAYLGIPDILNASGSYFKGQRLDTEVVKFMSLTSTERHRFLSAFAKYELFCKIYYPRKGFPEEWSTMEEQLLAMSKDSDLTMMNSVHEYYQSVYGALFAHCQESWLPDIPEPPKTEKSSDTNIPKSSRYALLFPDNTYFSAEAYEEDMEIYGRYLAHELPRFGLDCLSQILLFMNEATGRELILKAWLKTLSFRFCMPLTKRELRDYNRPQTDQRFRLVNCDELEDGETREHQGGTSIGNWSPPWLTFGKHQLPVYRQRARGLFDDDRLYPKYGNHFPMLDELAGTMKELKKTLAPNVERSRRRSQKWQDYWASRILEPPDQQCSEGDDAASTKGHLGPCVRFFEALSSKLPTM</sequence>
<evidence type="ECO:0000313" key="2">
    <source>
        <dbReference type="Proteomes" id="UP000030753"/>
    </source>
</evidence>
<organism evidence="1 2">
    <name type="scientific">Fusarium oxysporum NRRL 32931</name>
    <dbReference type="NCBI Taxonomy" id="660029"/>
    <lineage>
        <taxon>Eukaryota</taxon>
        <taxon>Fungi</taxon>
        <taxon>Dikarya</taxon>
        <taxon>Ascomycota</taxon>
        <taxon>Pezizomycotina</taxon>
        <taxon>Sordariomycetes</taxon>
        <taxon>Hypocreomycetidae</taxon>
        <taxon>Hypocreales</taxon>
        <taxon>Nectriaceae</taxon>
        <taxon>Fusarium</taxon>
        <taxon>Fusarium oxysporum species complex</taxon>
    </lineage>
</organism>
<dbReference type="AlphaFoldDB" id="W9HNI1"/>
<evidence type="ECO:0000313" key="1">
    <source>
        <dbReference type="EMBL" id="EWY81771.1"/>
    </source>
</evidence>
<gene>
    <name evidence="1" type="ORF">FOYG_15986</name>
</gene>
<dbReference type="Proteomes" id="UP000030753">
    <property type="component" value="Unassembled WGS sequence"/>
</dbReference>
<dbReference type="OrthoDB" id="5102541at2759"/>
<name>W9HNI1_FUSOX</name>
<reference evidence="1 2" key="1">
    <citation type="submission" date="2011-06" db="EMBL/GenBank/DDBJ databases">
        <title>The Genome Sequence of Fusarium oxysporum FOSC 3-a.</title>
        <authorList>
            <consortium name="The Broad Institute Genome Sequencing Platform"/>
            <person name="Ma L.-J."/>
            <person name="Gale L.R."/>
            <person name="Schwartz D.C."/>
            <person name="Zhou S."/>
            <person name="Corby-Kistler H."/>
            <person name="Young S.K."/>
            <person name="Zeng Q."/>
            <person name="Gargeya S."/>
            <person name="Fitzgerald M."/>
            <person name="Haas B."/>
            <person name="Abouelleil A."/>
            <person name="Alvarado L."/>
            <person name="Arachchi H.M."/>
            <person name="Berlin A."/>
            <person name="Brown A."/>
            <person name="Chapman S.B."/>
            <person name="Chen Z."/>
            <person name="Dunbar C."/>
            <person name="Freedman E."/>
            <person name="Gearin G."/>
            <person name="Gellesch M."/>
            <person name="Goldberg J."/>
            <person name="Griggs A."/>
            <person name="Gujja S."/>
            <person name="Heiman D."/>
            <person name="Howarth C."/>
            <person name="Larson L."/>
            <person name="Lui A."/>
            <person name="MacDonald P.J.P."/>
            <person name="Mehta T."/>
            <person name="Montmayeur A."/>
            <person name="Murphy C."/>
            <person name="Neiman D."/>
            <person name="Pearson M."/>
            <person name="Priest M."/>
            <person name="Roberts A."/>
            <person name="Saif S."/>
            <person name="Shea T."/>
            <person name="Shenoy N."/>
            <person name="Sisk P."/>
            <person name="Stolte C."/>
            <person name="Sykes S."/>
            <person name="Wortman J."/>
            <person name="Nusbaum C."/>
            <person name="Birren B."/>
        </authorList>
    </citation>
    <scope>NUCLEOTIDE SEQUENCE [LARGE SCALE GENOMIC DNA]</scope>
    <source>
        <strain evidence="2">FOSC 3-a</strain>
    </source>
</reference>
<dbReference type="EMBL" id="JH717849">
    <property type="protein sequence ID" value="EWY81771.1"/>
    <property type="molecule type" value="Genomic_DNA"/>
</dbReference>
<protein>
    <submittedName>
        <fullName evidence="1">Uncharacterized protein</fullName>
    </submittedName>
</protein>
<accession>W9HNI1</accession>
<proteinExistence type="predicted"/>